<evidence type="ECO:0000256" key="3">
    <source>
        <dbReference type="ARBA" id="ARBA00006678"/>
    </source>
</evidence>
<dbReference type="GO" id="GO:0071038">
    <property type="term" value="P:TRAMP-dependent tRNA surveillance pathway"/>
    <property type="evidence" value="ECO:0007669"/>
    <property type="project" value="TreeGrafter"/>
</dbReference>
<dbReference type="Gene3D" id="3.30.230.70">
    <property type="entry name" value="GHMP Kinase, N-terminal domain"/>
    <property type="match status" value="1"/>
</dbReference>
<organism evidence="9 11">
    <name type="scientific">Trichuris suis</name>
    <name type="common">pig whipworm</name>
    <dbReference type="NCBI Taxonomy" id="68888"/>
    <lineage>
        <taxon>Eukaryota</taxon>
        <taxon>Metazoa</taxon>
        <taxon>Ecdysozoa</taxon>
        <taxon>Nematoda</taxon>
        <taxon>Enoplea</taxon>
        <taxon>Dorylaimia</taxon>
        <taxon>Trichinellida</taxon>
        <taxon>Trichuridae</taxon>
        <taxon>Trichuris</taxon>
    </lineage>
</organism>
<dbReference type="GO" id="GO:0071028">
    <property type="term" value="P:nuclear mRNA surveillance"/>
    <property type="evidence" value="ECO:0007669"/>
    <property type="project" value="TreeGrafter"/>
</dbReference>
<feature type="domain" description="Exoribonuclease phosphorolytic" evidence="8">
    <location>
        <begin position="31"/>
        <end position="162"/>
    </location>
</feature>
<dbReference type="EMBL" id="KL367560">
    <property type="protein sequence ID" value="KFD64153.1"/>
    <property type="molecule type" value="Genomic_DNA"/>
</dbReference>
<dbReference type="GO" id="GO:0034473">
    <property type="term" value="P:U1 snRNA 3'-end processing"/>
    <property type="evidence" value="ECO:0007669"/>
    <property type="project" value="TreeGrafter"/>
</dbReference>
<protein>
    <recommendedName>
        <fullName evidence="4">Exosome complex component RRP45</fullName>
    </recommendedName>
    <alternativeName>
        <fullName evidence="7">Exosome component 9</fullName>
    </alternativeName>
</protein>
<dbReference type="EMBL" id="KL363359">
    <property type="protein sequence ID" value="KFD46656.1"/>
    <property type="molecule type" value="Genomic_DNA"/>
</dbReference>
<comment type="similarity">
    <text evidence="3">Belongs to the RNase PH family.</text>
</comment>
<dbReference type="Proteomes" id="UP000030764">
    <property type="component" value="Unassembled WGS sequence"/>
</dbReference>
<evidence type="ECO:0000313" key="11">
    <source>
        <dbReference type="Proteomes" id="UP000030764"/>
    </source>
</evidence>
<dbReference type="GO" id="GO:0034476">
    <property type="term" value="P:U5 snRNA 3'-end processing"/>
    <property type="evidence" value="ECO:0007669"/>
    <property type="project" value="TreeGrafter"/>
</dbReference>
<dbReference type="GO" id="GO:0000176">
    <property type="term" value="C:nuclear exosome (RNase complex)"/>
    <property type="evidence" value="ECO:0007669"/>
    <property type="project" value="TreeGrafter"/>
</dbReference>
<dbReference type="SUPFAM" id="SSF54211">
    <property type="entry name" value="Ribosomal protein S5 domain 2-like"/>
    <property type="match status" value="1"/>
</dbReference>
<evidence type="ECO:0000256" key="4">
    <source>
        <dbReference type="ARBA" id="ARBA00019572"/>
    </source>
</evidence>
<reference evidence="9 11" key="1">
    <citation type="journal article" date="2014" name="Nat. Genet.">
        <title>Genome and transcriptome of the porcine whipworm Trichuris suis.</title>
        <authorList>
            <person name="Jex A.R."/>
            <person name="Nejsum P."/>
            <person name="Schwarz E.M."/>
            <person name="Hu L."/>
            <person name="Young N.D."/>
            <person name="Hall R.S."/>
            <person name="Korhonen P.K."/>
            <person name="Liao S."/>
            <person name="Thamsborg S."/>
            <person name="Xia J."/>
            <person name="Xu P."/>
            <person name="Wang S."/>
            <person name="Scheerlinck J.P."/>
            <person name="Hofmann A."/>
            <person name="Sternberg P.W."/>
            <person name="Wang J."/>
            <person name="Gasser R.B."/>
        </authorList>
    </citation>
    <scope>NUCLEOTIDE SEQUENCE [LARGE SCALE GENOMIC DNA]</scope>
    <source>
        <strain evidence="10">DCEP-RM93F</strain>
        <strain evidence="9">DCEP-RM93M</strain>
    </source>
</reference>
<name>A0A085LNW0_9BILA</name>
<dbReference type="InterPro" id="IPR001247">
    <property type="entry name" value="ExoRNase_PH_dom1"/>
</dbReference>
<accession>A0A085LNW0</accession>
<evidence type="ECO:0000313" key="10">
    <source>
        <dbReference type="EMBL" id="KFD64153.1"/>
    </source>
</evidence>
<sequence>MRLIPLAICEREFLKNCFETSSRVDGRTNADFRPVKLNFGHEYGSCVATFGKTKVFAKVSSSIVVPRPNRPSSGRLVVNLELSPMACSYFEGSRPDTWIEMQRLLERMLKESNCVELESLCILAGEKVWQIRCDLYVIDNDGSLLDCAMFAAMAALKHFRIPVVSISGRQFVIHDPTERAMVPLTIYSCSFCVSTGICKEGETLLVSDMNDREEMAVDEIVVIAMNSYREVSLFHVRKYALIDTSDVLRCQGGVSVRVNYLTYLLNEAIKKDNERRMAGEKVNFGELITTDSVSNGAQNKLSTLTLADGKTRLKGVSVAINRKTRSEELTLKVSPVPQAYCQCIGPSSSMVVQENIEETVVDVDMEIEEILQECTQARTPVCTSPARKIKKRHHVLPEDVSSILDGIEEDMEILNDPDLL</sequence>
<keyword evidence="6" id="KW-0694">RNA-binding</keyword>
<dbReference type="Pfam" id="PF01138">
    <property type="entry name" value="RNase_PH"/>
    <property type="match status" value="1"/>
</dbReference>
<dbReference type="GO" id="GO:0034475">
    <property type="term" value="P:U4 snRNA 3'-end processing"/>
    <property type="evidence" value="ECO:0007669"/>
    <property type="project" value="TreeGrafter"/>
</dbReference>
<dbReference type="Proteomes" id="UP000030758">
    <property type="component" value="Unassembled WGS sequence"/>
</dbReference>
<dbReference type="SUPFAM" id="SSF55666">
    <property type="entry name" value="Ribonuclease PH domain 2-like"/>
    <property type="match status" value="1"/>
</dbReference>
<dbReference type="PANTHER" id="PTHR11097">
    <property type="entry name" value="EXOSOME COMPLEX EXONUCLEASE RIBOSOMAL RNA PROCESSING PROTEIN"/>
    <property type="match status" value="1"/>
</dbReference>
<dbReference type="GO" id="GO:0071035">
    <property type="term" value="P:nuclear polyadenylation-dependent rRNA catabolic process"/>
    <property type="evidence" value="ECO:0007669"/>
    <property type="project" value="TreeGrafter"/>
</dbReference>
<dbReference type="InterPro" id="IPR020568">
    <property type="entry name" value="Ribosomal_Su5_D2-typ_SF"/>
</dbReference>
<evidence type="ECO:0000256" key="5">
    <source>
        <dbReference type="ARBA" id="ARBA00022490"/>
    </source>
</evidence>
<dbReference type="PANTHER" id="PTHR11097:SF14">
    <property type="entry name" value="EXOSOME COMPLEX COMPONENT RRP45"/>
    <property type="match status" value="1"/>
</dbReference>
<evidence type="ECO:0000256" key="7">
    <source>
        <dbReference type="ARBA" id="ARBA00032660"/>
    </source>
</evidence>
<dbReference type="AlphaFoldDB" id="A0A085LNW0"/>
<evidence type="ECO:0000313" key="9">
    <source>
        <dbReference type="EMBL" id="KFD46656.1"/>
    </source>
</evidence>
<evidence type="ECO:0000256" key="6">
    <source>
        <dbReference type="ARBA" id="ARBA00022884"/>
    </source>
</evidence>
<dbReference type="GO" id="GO:0000467">
    <property type="term" value="P:exonucleolytic trimming to generate mature 3'-end of 5.8S rRNA from tricistronic rRNA transcript (SSU-rRNA, 5.8S rRNA, LSU-rRNA)"/>
    <property type="evidence" value="ECO:0007669"/>
    <property type="project" value="TreeGrafter"/>
</dbReference>
<keyword evidence="5" id="KW-0963">Cytoplasm</keyword>
<dbReference type="InterPro" id="IPR033100">
    <property type="entry name" value="Rrp45"/>
</dbReference>
<dbReference type="GO" id="GO:0035925">
    <property type="term" value="F:mRNA 3'-UTR AU-rich region binding"/>
    <property type="evidence" value="ECO:0007669"/>
    <property type="project" value="TreeGrafter"/>
</dbReference>
<evidence type="ECO:0000256" key="2">
    <source>
        <dbReference type="ARBA" id="ARBA00004496"/>
    </source>
</evidence>
<evidence type="ECO:0000256" key="1">
    <source>
        <dbReference type="ARBA" id="ARBA00004123"/>
    </source>
</evidence>
<proteinExistence type="inferred from homology"/>
<dbReference type="CDD" id="cd11368">
    <property type="entry name" value="RNase_PH_RRP45"/>
    <property type="match status" value="1"/>
</dbReference>
<dbReference type="GO" id="GO:0000177">
    <property type="term" value="C:cytoplasmic exosome (RNase complex)"/>
    <property type="evidence" value="ECO:0007669"/>
    <property type="project" value="TreeGrafter"/>
</dbReference>
<evidence type="ECO:0000259" key="8">
    <source>
        <dbReference type="Pfam" id="PF01138"/>
    </source>
</evidence>
<dbReference type="InterPro" id="IPR050590">
    <property type="entry name" value="Exosome_comp_Rrp42_subfam"/>
</dbReference>
<gene>
    <name evidence="9" type="ORF">M513_12465</name>
    <name evidence="10" type="ORF">M514_12465</name>
</gene>
<keyword evidence="11" id="KW-1185">Reference proteome</keyword>
<comment type="subcellular location">
    <subcellularLocation>
        <location evidence="2">Cytoplasm</location>
    </subcellularLocation>
    <subcellularLocation>
        <location evidence="1">Nucleus</location>
    </subcellularLocation>
</comment>
<dbReference type="InterPro" id="IPR027408">
    <property type="entry name" value="PNPase/RNase_PH_dom_sf"/>
</dbReference>
<dbReference type="InterPro" id="IPR036345">
    <property type="entry name" value="ExoRNase_PH_dom2_sf"/>
</dbReference>
<dbReference type="GO" id="GO:0016075">
    <property type="term" value="P:rRNA catabolic process"/>
    <property type="evidence" value="ECO:0007669"/>
    <property type="project" value="TreeGrafter"/>
</dbReference>